<evidence type="ECO:0000313" key="3">
    <source>
        <dbReference type="Proteomes" id="UP001500957"/>
    </source>
</evidence>
<sequence length="303" mass="33622">MHVVSKFGYLTLGVQDMDEGVDFYQRIARLNLTKRDGSSAFLSGGEEHHWVRLEESSQAGAIRLAYEVVDEDTLTAIAKQLAERGMSYTEGGDYRTDAVGRWLRFVDPGGMEIELYVSMMARGVAAPAMGVNLEKFVHGGMMVANYDETLSFYREVLGFKISDQISNMVTFLRCGDRYHHSLVLIRSPQNKPKFDHFCVEVESIDDVMRFRSNAVRNQVPLRTDLLRHAPSGSIGVYVEDQARGLAVEFCTGHPQVDDETHCARVLPMSLETVDIWQSPLPEPAPTPALVPMVGAPPAVAGAQ</sequence>
<dbReference type="Pfam" id="PF00903">
    <property type="entry name" value="Glyoxalase"/>
    <property type="match status" value="2"/>
</dbReference>
<keyword evidence="3" id="KW-1185">Reference proteome</keyword>
<dbReference type="PANTHER" id="PTHR36113:SF3">
    <property type="entry name" value="SLL5075 PROTEIN"/>
    <property type="match status" value="1"/>
</dbReference>
<dbReference type="InterPro" id="IPR037523">
    <property type="entry name" value="VOC_core"/>
</dbReference>
<evidence type="ECO:0000259" key="1">
    <source>
        <dbReference type="PROSITE" id="PS51819"/>
    </source>
</evidence>
<feature type="domain" description="VOC" evidence="1">
    <location>
        <begin position="6"/>
        <end position="118"/>
    </location>
</feature>
<proteinExistence type="predicted"/>
<dbReference type="Proteomes" id="UP001500957">
    <property type="component" value="Unassembled WGS sequence"/>
</dbReference>
<reference evidence="2 3" key="1">
    <citation type="journal article" date="2019" name="Int. J. Syst. Evol. Microbiol.">
        <title>The Global Catalogue of Microorganisms (GCM) 10K type strain sequencing project: providing services to taxonomists for standard genome sequencing and annotation.</title>
        <authorList>
            <consortium name="The Broad Institute Genomics Platform"/>
            <consortium name="The Broad Institute Genome Sequencing Center for Infectious Disease"/>
            <person name="Wu L."/>
            <person name="Ma J."/>
        </authorList>
    </citation>
    <scope>NUCLEOTIDE SEQUENCE [LARGE SCALE GENOMIC DNA]</scope>
    <source>
        <strain evidence="2 3">JCM 10671</strain>
    </source>
</reference>
<feature type="domain" description="VOC" evidence="1">
    <location>
        <begin position="135"/>
        <end position="252"/>
    </location>
</feature>
<dbReference type="Gene3D" id="3.10.180.10">
    <property type="entry name" value="2,3-Dihydroxybiphenyl 1,2-Dioxygenase, domain 1"/>
    <property type="match status" value="2"/>
</dbReference>
<gene>
    <name evidence="2" type="ORF">GCM10009547_07820</name>
</gene>
<dbReference type="PANTHER" id="PTHR36113">
    <property type="entry name" value="LYASE, PUTATIVE-RELATED-RELATED"/>
    <property type="match status" value="1"/>
</dbReference>
<comment type="caution">
    <text evidence="2">The sequence shown here is derived from an EMBL/GenBank/DDBJ whole genome shotgun (WGS) entry which is preliminary data.</text>
</comment>
<dbReference type="InterPro" id="IPR004360">
    <property type="entry name" value="Glyas_Fos-R_dOase_dom"/>
</dbReference>
<dbReference type="InterPro" id="IPR051332">
    <property type="entry name" value="Fosfomycin_Res_Enzymes"/>
</dbReference>
<name>A0ABN1GC06_9ACTN</name>
<dbReference type="PROSITE" id="PS51819">
    <property type="entry name" value="VOC"/>
    <property type="match status" value="2"/>
</dbReference>
<dbReference type="InterPro" id="IPR029068">
    <property type="entry name" value="Glyas_Bleomycin-R_OHBP_Dase"/>
</dbReference>
<dbReference type="RefSeq" id="WP_344601812.1">
    <property type="nucleotide sequence ID" value="NZ_BAAAHE010000007.1"/>
</dbReference>
<dbReference type="SUPFAM" id="SSF54593">
    <property type="entry name" value="Glyoxalase/Bleomycin resistance protein/Dihydroxybiphenyl dioxygenase"/>
    <property type="match status" value="1"/>
</dbReference>
<protein>
    <recommendedName>
        <fullName evidence="1">VOC domain-containing protein</fullName>
    </recommendedName>
</protein>
<accession>A0ABN1GC06</accession>
<evidence type="ECO:0000313" key="2">
    <source>
        <dbReference type="EMBL" id="GAA0608301.1"/>
    </source>
</evidence>
<organism evidence="2 3">
    <name type="scientific">Sporichthya brevicatena</name>
    <dbReference type="NCBI Taxonomy" id="171442"/>
    <lineage>
        <taxon>Bacteria</taxon>
        <taxon>Bacillati</taxon>
        <taxon>Actinomycetota</taxon>
        <taxon>Actinomycetes</taxon>
        <taxon>Sporichthyales</taxon>
        <taxon>Sporichthyaceae</taxon>
        <taxon>Sporichthya</taxon>
    </lineage>
</organism>
<dbReference type="EMBL" id="BAAAHE010000007">
    <property type="protein sequence ID" value="GAA0608301.1"/>
    <property type="molecule type" value="Genomic_DNA"/>
</dbReference>